<dbReference type="CDD" id="cd00464">
    <property type="entry name" value="SK"/>
    <property type="match status" value="1"/>
</dbReference>
<evidence type="ECO:0000256" key="11">
    <source>
        <dbReference type="HAMAP-Rule" id="MF_00109"/>
    </source>
</evidence>
<feature type="binding site" evidence="11">
    <location>
        <position position="69"/>
    </location>
    <ligand>
        <name>substrate</name>
    </ligand>
</feature>
<dbReference type="InterPro" id="IPR027417">
    <property type="entry name" value="P-loop_NTPase"/>
</dbReference>
<dbReference type="GO" id="GO:0004765">
    <property type="term" value="F:shikimate kinase activity"/>
    <property type="evidence" value="ECO:0007669"/>
    <property type="project" value="UniProtKB-UniRule"/>
</dbReference>
<comment type="pathway">
    <text evidence="1 11">Metabolic intermediate biosynthesis; chorismate biosynthesis; chorismate from D-erythrose 4-phosphate and phosphoenolpyruvate: step 5/7.</text>
</comment>
<dbReference type="EMBL" id="JRNI01000001">
    <property type="protein sequence ID" value="KGF32663.1"/>
    <property type="molecule type" value="Genomic_DNA"/>
</dbReference>
<name>A0A095ZDD3_9BURK</name>
<dbReference type="GO" id="GO:0008652">
    <property type="term" value="P:amino acid biosynthetic process"/>
    <property type="evidence" value="ECO:0007669"/>
    <property type="project" value="UniProtKB-KW"/>
</dbReference>
<dbReference type="PANTHER" id="PTHR21087:SF16">
    <property type="entry name" value="SHIKIMATE KINASE 1, CHLOROPLASTIC"/>
    <property type="match status" value="1"/>
</dbReference>
<keyword evidence="14" id="KW-1185">Reference proteome</keyword>
<dbReference type="AlphaFoldDB" id="A0A095ZDD3"/>
<evidence type="ECO:0000256" key="9">
    <source>
        <dbReference type="ARBA" id="ARBA00023141"/>
    </source>
</evidence>
<dbReference type="SUPFAM" id="SSF52540">
    <property type="entry name" value="P-loop containing nucleoside triphosphate hydrolases"/>
    <property type="match status" value="1"/>
</dbReference>
<comment type="catalytic activity">
    <reaction evidence="10 11">
        <text>shikimate + ATP = 3-phosphoshikimate + ADP + H(+)</text>
        <dbReference type="Rhea" id="RHEA:13121"/>
        <dbReference type="ChEBI" id="CHEBI:15378"/>
        <dbReference type="ChEBI" id="CHEBI:30616"/>
        <dbReference type="ChEBI" id="CHEBI:36208"/>
        <dbReference type="ChEBI" id="CHEBI:145989"/>
        <dbReference type="ChEBI" id="CHEBI:456216"/>
        <dbReference type="EC" id="2.7.1.71"/>
    </reaction>
</comment>
<comment type="cofactor">
    <cofactor evidence="11">
        <name>Mg(2+)</name>
        <dbReference type="ChEBI" id="CHEBI:18420"/>
    </cofactor>
    <text evidence="11">Binds 1 Mg(2+) ion per subunit.</text>
</comment>
<dbReference type="RefSeq" id="WP_036556926.1">
    <property type="nucleotide sequence ID" value="NZ_JRNI01000001.1"/>
</dbReference>
<evidence type="ECO:0000256" key="4">
    <source>
        <dbReference type="ARBA" id="ARBA00022605"/>
    </source>
</evidence>
<dbReference type="Proteomes" id="UP000029629">
    <property type="component" value="Unassembled WGS sequence"/>
</dbReference>
<dbReference type="GO" id="GO:0000287">
    <property type="term" value="F:magnesium ion binding"/>
    <property type="evidence" value="ECO:0007669"/>
    <property type="project" value="UniProtKB-UniRule"/>
</dbReference>
<feature type="binding site" evidence="11">
    <location>
        <position position="129"/>
    </location>
    <ligand>
        <name>ATP</name>
        <dbReference type="ChEBI" id="CHEBI:30616"/>
    </ligand>
</feature>
<dbReference type="GO" id="GO:0005524">
    <property type="term" value="F:ATP binding"/>
    <property type="evidence" value="ECO:0007669"/>
    <property type="project" value="UniProtKB-UniRule"/>
</dbReference>
<dbReference type="GO" id="GO:0005829">
    <property type="term" value="C:cytosol"/>
    <property type="evidence" value="ECO:0007669"/>
    <property type="project" value="TreeGrafter"/>
</dbReference>
<dbReference type="Pfam" id="PF01202">
    <property type="entry name" value="SKI"/>
    <property type="match status" value="1"/>
</dbReference>
<dbReference type="PROSITE" id="PS01128">
    <property type="entry name" value="SHIKIMATE_KINASE"/>
    <property type="match status" value="1"/>
</dbReference>
<sequence>MTDTVAPKDLPTKSLIILIGMMGAGKTTIGRALARKIGRKFIDLDHAIVERCGVDIPTIFDIEGEEGFRKRETEVLQDVLGDGDIVLATGGGAVLREENRQLMQQYGQVFYLRVDVDELYRRVAKDKNRPLLATANPKARLAELLAARADIYESMADHIIDSAADSLNTVVDQMINLLAERDSK</sequence>
<evidence type="ECO:0000256" key="1">
    <source>
        <dbReference type="ARBA" id="ARBA00004842"/>
    </source>
</evidence>
<feature type="binding site" evidence="11">
    <location>
        <begin position="23"/>
        <end position="28"/>
    </location>
    <ligand>
        <name>ATP</name>
        <dbReference type="ChEBI" id="CHEBI:30616"/>
    </ligand>
</feature>
<evidence type="ECO:0000313" key="14">
    <source>
        <dbReference type="Proteomes" id="UP000029629"/>
    </source>
</evidence>
<comment type="caution">
    <text evidence="11">Lacks conserved residue(s) required for the propagation of feature annotation.</text>
</comment>
<keyword evidence="11" id="KW-0963">Cytoplasm</keyword>
<evidence type="ECO:0000256" key="7">
    <source>
        <dbReference type="ARBA" id="ARBA00022777"/>
    </source>
</evidence>
<proteinExistence type="inferred from homology"/>
<dbReference type="InterPro" id="IPR023000">
    <property type="entry name" value="Shikimate_kinase_CS"/>
</dbReference>
<reference evidence="13 14" key="1">
    <citation type="submission" date="2014-07" db="EMBL/GenBank/DDBJ databases">
        <authorList>
            <person name="McCorrison J."/>
            <person name="Sanka R."/>
            <person name="Torralba M."/>
            <person name="Gillis M."/>
            <person name="Haft D.H."/>
            <person name="Methe B."/>
            <person name="Sutton G."/>
            <person name="Nelson K.E."/>
        </authorList>
    </citation>
    <scope>NUCLEOTIDE SEQUENCE [LARGE SCALE GENOMIC DNA]</scope>
    <source>
        <strain evidence="13 14">DNF00040</strain>
    </source>
</reference>
<dbReference type="PANTHER" id="PTHR21087">
    <property type="entry name" value="SHIKIMATE KINASE"/>
    <property type="match status" value="1"/>
</dbReference>
<dbReference type="InterPro" id="IPR000623">
    <property type="entry name" value="Shikimate_kinase/TSH1"/>
</dbReference>
<keyword evidence="4 11" id="KW-0028">Amino-acid biosynthesis</keyword>
<keyword evidence="11" id="KW-0479">Metal-binding</keyword>
<feature type="binding site" evidence="11">
    <location>
        <position position="45"/>
    </location>
    <ligand>
        <name>substrate</name>
    </ligand>
</feature>
<dbReference type="PRINTS" id="PR01100">
    <property type="entry name" value="SHIKIMTKNASE"/>
</dbReference>
<keyword evidence="12" id="KW-0472">Membrane</keyword>
<feature type="binding site" evidence="11">
    <location>
        <position position="148"/>
    </location>
    <ligand>
        <name>substrate</name>
    </ligand>
</feature>
<gene>
    <name evidence="11" type="primary">aroK</name>
    <name evidence="13" type="ORF">HMPREF2130_00480</name>
</gene>
<evidence type="ECO:0000256" key="2">
    <source>
        <dbReference type="ARBA" id="ARBA00006997"/>
    </source>
</evidence>
<keyword evidence="12" id="KW-0812">Transmembrane</keyword>
<feature type="binding site" evidence="11">
    <location>
        <position position="27"/>
    </location>
    <ligand>
        <name>Mg(2+)</name>
        <dbReference type="ChEBI" id="CHEBI:18420"/>
    </ligand>
</feature>
<dbReference type="UniPathway" id="UPA00053">
    <property type="reaction ID" value="UER00088"/>
</dbReference>
<keyword evidence="7 11" id="KW-0418">Kinase</keyword>
<evidence type="ECO:0000313" key="13">
    <source>
        <dbReference type="EMBL" id="KGF32663.1"/>
    </source>
</evidence>
<keyword evidence="9 11" id="KW-0057">Aromatic amino acid biosynthesis</keyword>
<keyword evidence="12" id="KW-1133">Transmembrane helix</keyword>
<organism evidence="13 14">
    <name type="scientific">Oligella urethralis DNF00040</name>
    <dbReference type="NCBI Taxonomy" id="1401065"/>
    <lineage>
        <taxon>Bacteria</taxon>
        <taxon>Pseudomonadati</taxon>
        <taxon>Pseudomonadota</taxon>
        <taxon>Betaproteobacteria</taxon>
        <taxon>Burkholderiales</taxon>
        <taxon>Alcaligenaceae</taxon>
        <taxon>Oligella</taxon>
    </lineage>
</organism>
<keyword evidence="8 11" id="KW-0067">ATP-binding</keyword>
<dbReference type="GO" id="GO:0009423">
    <property type="term" value="P:chorismate biosynthetic process"/>
    <property type="evidence" value="ECO:0007669"/>
    <property type="project" value="UniProtKB-UniRule"/>
</dbReference>
<comment type="caution">
    <text evidence="13">The sequence shown here is derived from an EMBL/GenBank/DDBJ whole genome shotgun (WGS) entry which is preliminary data.</text>
</comment>
<protein>
    <recommendedName>
        <fullName evidence="3 11">Shikimate kinase</fullName>
        <shortName evidence="11">SK</shortName>
        <ecNumber evidence="3 11">2.7.1.71</ecNumber>
    </recommendedName>
</protein>
<dbReference type="InterPro" id="IPR031322">
    <property type="entry name" value="Shikimate/glucono_kinase"/>
</dbReference>
<feature type="binding site" evidence="11">
    <location>
        <position position="91"/>
    </location>
    <ligand>
        <name>substrate</name>
    </ligand>
</feature>
<evidence type="ECO:0000256" key="12">
    <source>
        <dbReference type="SAM" id="Phobius"/>
    </source>
</evidence>
<dbReference type="GO" id="GO:0009073">
    <property type="term" value="P:aromatic amino acid family biosynthetic process"/>
    <property type="evidence" value="ECO:0007669"/>
    <property type="project" value="UniProtKB-KW"/>
</dbReference>
<comment type="function">
    <text evidence="11">Catalyzes the specific phosphorylation of the 3-hydroxyl group of shikimic acid using ATP as a cosubstrate.</text>
</comment>
<dbReference type="Gene3D" id="3.40.50.300">
    <property type="entry name" value="P-loop containing nucleotide triphosphate hydrolases"/>
    <property type="match status" value="1"/>
</dbReference>
<comment type="subcellular location">
    <subcellularLocation>
        <location evidence="11">Cytoplasm</location>
    </subcellularLocation>
</comment>
<dbReference type="EC" id="2.7.1.71" evidence="3 11"/>
<evidence type="ECO:0000256" key="3">
    <source>
        <dbReference type="ARBA" id="ARBA00012154"/>
    </source>
</evidence>
<keyword evidence="5 11" id="KW-0808">Transferase</keyword>
<keyword evidence="6 11" id="KW-0547">Nucleotide-binding</keyword>
<comment type="subunit">
    <text evidence="11">Monomer.</text>
</comment>
<evidence type="ECO:0000256" key="5">
    <source>
        <dbReference type="ARBA" id="ARBA00022679"/>
    </source>
</evidence>
<evidence type="ECO:0000256" key="10">
    <source>
        <dbReference type="ARBA" id="ARBA00048567"/>
    </source>
</evidence>
<evidence type="ECO:0000256" key="6">
    <source>
        <dbReference type="ARBA" id="ARBA00022741"/>
    </source>
</evidence>
<dbReference type="HAMAP" id="MF_00109">
    <property type="entry name" value="Shikimate_kinase"/>
    <property type="match status" value="1"/>
</dbReference>
<evidence type="ECO:0000256" key="8">
    <source>
        <dbReference type="ARBA" id="ARBA00022840"/>
    </source>
</evidence>
<keyword evidence="11" id="KW-0460">Magnesium</keyword>
<feature type="transmembrane region" description="Helical" evidence="12">
    <location>
        <begin position="15"/>
        <end position="34"/>
    </location>
</feature>
<accession>A0A095ZDD3</accession>
<comment type="similarity">
    <text evidence="2 11">Belongs to the shikimate kinase family.</text>
</comment>
<dbReference type="eggNOG" id="COG0703">
    <property type="taxonomic scope" value="Bacteria"/>
</dbReference>